<evidence type="ECO:0000256" key="1">
    <source>
        <dbReference type="SAM" id="Phobius"/>
    </source>
</evidence>
<dbReference type="EMBL" id="JAAIIH010000001">
    <property type="protein sequence ID" value="NMM99996.1"/>
    <property type="molecule type" value="Genomic_DNA"/>
</dbReference>
<dbReference type="Proteomes" id="UP000588277">
    <property type="component" value="Unassembled WGS sequence"/>
</dbReference>
<keyword evidence="1" id="KW-0812">Transmembrane</keyword>
<keyword evidence="1" id="KW-1133">Transmembrane helix</keyword>
<sequence length="420" mass="44979">MWQFGGRMIGCAMVGLLAGLFLIGGGEEMTIPRMMRSLGGTPLNVLMMVLSALALYVCLRLLLHYAAQVRQGSMTAPATLTEYSYHEDSDGDATTTWSFRTDDGHALTFTRIPWRAYRDHELDEALKHEGTRVILDWYPESEECRAIRLLQPWTQADAPSSDDAREDAEATLDADMIAAVRAAAAEGARSAAYTDAEKEAIASAARHRFAAARVASIVALVAIAITVTGLVLMARIPDAVGLQLIIGKMTGGIAAFAAAAIVLIMLLVSQTTLRRRADENGENGTDDGEGYDGTGVVGVDLRRGLALLLTLFAVGGACIRNPATAIVEGPHTETIVTTSDINGFKVGSGYEFLMFQQTGGGFGDRITVAVPVSQSQAVKDEILRITGGQKDRQLQLTYWPGGSMKTFDHVAPAKNDPTVE</sequence>
<protein>
    <submittedName>
        <fullName evidence="2">Uncharacterized protein</fullName>
    </submittedName>
</protein>
<gene>
    <name evidence="2" type="ORF">G1C96_0574</name>
</gene>
<feature type="transmembrane region" description="Helical" evidence="1">
    <location>
        <begin position="214"/>
        <end position="233"/>
    </location>
</feature>
<dbReference type="AlphaFoldDB" id="A0A7Y0F0W7"/>
<organism evidence="2 3">
    <name type="scientific">Bifidobacterium moraviense</name>
    <dbReference type="NCBI Taxonomy" id="2675323"/>
    <lineage>
        <taxon>Bacteria</taxon>
        <taxon>Bacillati</taxon>
        <taxon>Actinomycetota</taxon>
        <taxon>Actinomycetes</taxon>
        <taxon>Bifidobacteriales</taxon>
        <taxon>Bifidobacteriaceae</taxon>
        <taxon>Bifidobacterium</taxon>
    </lineage>
</organism>
<accession>A0A7Y0F0W7</accession>
<comment type="caution">
    <text evidence="2">The sequence shown here is derived from an EMBL/GenBank/DDBJ whole genome shotgun (WGS) entry which is preliminary data.</text>
</comment>
<dbReference type="RefSeq" id="WP_169275128.1">
    <property type="nucleotide sequence ID" value="NZ_JAAIIH010000001.1"/>
</dbReference>
<feature type="transmembrane region" description="Helical" evidence="1">
    <location>
        <begin position="245"/>
        <end position="268"/>
    </location>
</feature>
<feature type="transmembrane region" description="Helical" evidence="1">
    <location>
        <begin position="42"/>
        <end position="63"/>
    </location>
</feature>
<evidence type="ECO:0000313" key="2">
    <source>
        <dbReference type="EMBL" id="NMM99996.1"/>
    </source>
</evidence>
<keyword evidence="3" id="KW-1185">Reference proteome</keyword>
<evidence type="ECO:0000313" key="3">
    <source>
        <dbReference type="Proteomes" id="UP000588277"/>
    </source>
</evidence>
<name>A0A7Y0F0W7_9BIFI</name>
<reference evidence="2 3" key="1">
    <citation type="submission" date="2020-02" db="EMBL/GenBank/DDBJ databases">
        <title>Characterization of phylogenetic diversity of novel bifidobacterial species isolated in Czech ZOOs.</title>
        <authorList>
            <person name="Lugli G.A."/>
            <person name="Vera N.B."/>
            <person name="Ventura M."/>
        </authorList>
    </citation>
    <scope>NUCLEOTIDE SEQUENCE [LARGE SCALE GENOMIC DNA]</scope>
    <source>
        <strain evidence="2 3">DSM 109958</strain>
    </source>
</reference>
<keyword evidence="1" id="KW-0472">Membrane</keyword>
<proteinExistence type="predicted"/>